<sequence>MMGLWAPIATFVAIGLEHSVANMFFIPMGMVLGAKVTFSEFMLNNLLPVTLGNTLGGFLF</sequence>
<keyword evidence="7" id="KW-1185">Reference proteome</keyword>
<keyword evidence="4" id="KW-0472">Membrane</keyword>
<evidence type="ECO:0000256" key="2">
    <source>
        <dbReference type="ARBA" id="ARBA00022692"/>
    </source>
</evidence>
<proteinExistence type="inferred from homology"/>
<dbReference type="AlphaFoldDB" id="A0A6A0AJF2"/>
<dbReference type="GO" id="GO:0015499">
    <property type="term" value="F:formate transmembrane transporter activity"/>
    <property type="evidence" value="ECO:0007669"/>
    <property type="project" value="TreeGrafter"/>
</dbReference>
<evidence type="ECO:0000313" key="6">
    <source>
        <dbReference type="EMBL" id="GFH32433.1"/>
    </source>
</evidence>
<dbReference type="Proteomes" id="UP000485058">
    <property type="component" value="Unassembled WGS sequence"/>
</dbReference>
<reference evidence="6 7" key="1">
    <citation type="submission" date="2020-02" db="EMBL/GenBank/DDBJ databases">
        <title>Draft genome sequence of Haematococcus lacustris strain NIES-144.</title>
        <authorList>
            <person name="Morimoto D."/>
            <person name="Nakagawa S."/>
            <person name="Yoshida T."/>
            <person name="Sawayama S."/>
        </authorList>
    </citation>
    <scope>NUCLEOTIDE SEQUENCE [LARGE SCALE GENOMIC DNA]</scope>
    <source>
        <strain evidence="6 7">NIES-144</strain>
    </source>
</reference>
<evidence type="ECO:0000256" key="4">
    <source>
        <dbReference type="ARBA" id="ARBA00023136"/>
    </source>
</evidence>
<name>A0A6A0AJF2_HAELA</name>
<protein>
    <submittedName>
        <fullName evidence="6">Low co2 inducible protein A</fullName>
    </submittedName>
</protein>
<dbReference type="PANTHER" id="PTHR30520:SF6">
    <property type="entry name" value="FORMATE_NITRATE FAMILY TRANSPORTER (EUROFUNG)"/>
    <property type="match status" value="1"/>
</dbReference>
<dbReference type="InterPro" id="IPR000292">
    <property type="entry name" value="For/NO2_transpt"/>
</dbReference>
<comment type="subcellular location">
    <subcellularLocation>
        <location evidence="1">Membrane</location>
        <topology evidence="1">Multi-pass membrane protein</topology>
    </subcellularLocation>
</comment>
<dbReference type="GO" id="GO:0005886">
    <property type="term" value="C:plasma membrane"/>
    <property type="evidence" value="ECO:0007669"/>
    <property type="project" value="TreeGrafter"/>
</dbReference>
<evidence type="ECO:0000256" key="1">
    <source>
        <dbReference type="ARBA" id="ARBA00004141"/>
    </source>
</evidence>
<keyword evidence="3" id="KW-1133">Transmembrane helix</keyword>
<dbReference type="EMBL" id="BLLF01006638">
    <property type="protein sequence ID" value="GFH32433.1"/>
    <property type="molecule type" value="Genomic_DNA"/>
</dbReference>
<evidence type="ECO:0000256" key="3">
    <source>
        <dbReference type="ARBA" id="ARBA00022989"/>
    </source>
</evidence>
<dbReference type="PANTHER" id="PTHR30520">
    <property type="entry name" value="FORMATE TRANSPORTER-RELATED"/>
    <property type="match status" value="1"/>
</dbReference>
<dbReference type="Pfam" id="PF01226">
    <property type="entry name" value="Form_Nir_trans"/>
    <property type="match status" value="1"/>
</dbReference>
<dbReference type="InterPro" id="IPR023271">
    <property type="entry name" value="Aquaporin-like"/>
</dbReference>
<organism evidence="6 7">
    <name type="scientific">Haematococcus lacustris</name>
    <name type="common">Green alga</name>
    <name type="synonym">Haematococcus pluvialis</name>
    <dbReference type="NCBI Taxonomy" id="44745"/>
    <lineage>
        <taxon>Eukaryota</taxon>
        <taxon>Viridiplantae</taxon>
        <taxon>Chlorophyta</taxon>
        <taxon>core chlorophytes</taxon>
        <taxon>Chlorophyceae</taxon>
        <taxon>CS clade</taxon>
        <taxon>Chlamydomonadales</taxon>
        <taxon>Haematococcaceae</taxon>
        <taxon>Haematococcus</taxon>
    </lineage>
</organism>
<evidence type="ECO:0000313" key="7">
    <source>
        <dbReference type="Proteomes" id="UP000485058"/>
    </source>
</evidence>
<gene>
    <name evidence="6" type="ORF">HaLaN_31647</name>
</gene>
<feature type="non-terminal residue" evidence="6">
    <location>
        <position position="1"/>
    </location>
</feature>
<keyword evidence="2" id="KW-0812">Transmembrane</keyword>
<dbReference type="Gene3D" id="1.20.1080.10">
    <property type="entry name" value="Glycerol uptake facilitator protein"/>
    <property type="match status" value="1"/>
</dbReference>
<feature type="non-terminal residue" evidence="6">
    <location>
        <position position="60"/>
    </location>
</feature>
<comment type="caution">
    <text evidence="6">The sequence shown here is derived from an EMBL/GenBank/DDBJ whole genome shotgun (WGS) entry which is preliminary data.</text>
</comment>
<evidence type="ECO:0000256" key="5">
    <source>
        <dbReference type="ARBA" id="ARBA00049660"/>
    </source>
</evidence>
<accession>A0A6A0AJF2</accession>
<comment type="similarity">
    <text evidence="5">Belongs to the FNT transporter (TC 1.A.16) family.</text>
</comment>